<comment type="similarity">
    <text evidence="2">Belongs to the glycosyl hydrolase 3 family.</text>
</comment>
<evidence type="ECO:0000256" key="3">
    <source>
        <dbReference type="ARBA" id="ARBA00012744"/>
    </source>
</evidence>
<dbReference type="EMBL" id="BNAV01000008">
    <property type="protein sequence ID" value="GHF71249.1"/>
    <property type="molecule type" value="Genomic_DNA"/>
</dbReference>
<organism evidence="9 10">
    <name type="scientific">Amycolatopsis bartoniae</name>
    <dbReference type="NCBI Taxonomy" id="941986"/>
    <lineage>
        <taxon>Bacteria</taxon>
        <taxon>Bacillati</taxon>
        <taxon>Actinomycetota</taxon>
        <taxon>Actinomycetes</taxon>
        <taxon>Pseudonocardiales</taxon>
        <taxon>Pseudonocardiaceae</taxon>
        <taxon>Amycolatopsis</taxon>
    </lineage>
</organism>
<dbReference type="SMART" id="SM00231">
    <property type="entry name" value="FA58C"/>
    <property type="match status" value="3"/>
</dbReference>
<dbReference type="PROSITE" id="PS50022">
    <property type="entry name" value="FA58C_3"/>
    <property type="match status" value="3"/>
</dbReference>
<dbReference type="PRINTS" id="PR00133">
    <property type="entry name" value="GLHYDRLASE3"/>
</dbReference>
<dbReference type="GO" id="GO:0009251">
    <property type="term" value="P:glucan catabolic process"/>
    <property type="evidence" value="ECO:0007669"/>
    <property type="project" value="TreeGrafter"/>
</dbReference>
<dbReference type="InterPro" id="IPR036962">
    <property type="entry name" value="Glyco_hydro_3_N_sf"/>
</dbReference>
<dbReference type="Gene3D" id="3.40.50.1700">
    <property type="entry name" value="Glycoside hydrolase family 3 C-terminal domain"/>
    <property type="match status" value="1"/>
</dbReference>
<dbReference type="SUPFAM" id="SSF52279">
    <property type="entry name" value="Beta-D-glucan exohydrolase, C-terminal domain"/>
    <property type="match status" value="1"/>
</dbReference>
<feature type="region of interest" description="Disordered" evidence="7">
    <location>
        <begin position="183"/>
        <end position="204"/>
    </location>
</feature>
<protein>
    <recommendedName>
        <fullName evidence="3">beta-glucosidase</fullName>
        <ecNumber evidence="3">3.2.1.21</ecNumber>
    </recommendedName>
</protein>
<dbReference type="Gene3D" id="3.20.20.300">
    <property type="entry name" value="Glycoside hydrolase, family 3, N-terminal domain"/>
    <property type="match status" value="1"/>
</dbReference>
<keyword evidence="6" id="KW-0326">Glycosidase</keyword>
<dbReference type="OrthoDB" id="9804511at2"/>
<dbReference type="InterPro" id="IPR036881">
    <property type="entry name" value="Glyco_hydro_3_C_sf"/>
</dbReference>
<evidence type="ECO:0000313" key="9">
    <source>
        <dbReference type="EMBL" id="GHF71249.1"/>
    </source>
</evidence>
<dbReference type="Pfam" id="PF00754">
    <property type="entry name" value="F5_F8_type_C"/>
    <property type="match status" value="2"/>
</dbReference>
<feature type="domain" description="F5/8 type C" evidence="8">
    <location>
        <begin position="306"/>
        <end position="434"/>
    </location>
</feature>
<dbReference type="GO" id="GO:0008422">
    <property type="term" value="F:beta-glucosidase activity"/>
    <property type="evidence" value="ECO:0007669"/>
    <property type="project" value="UniProtKB-EC"/>
</dbReference>
<dbReference type="InterPro" id="IPR002772">
    <property type="entry name" value="Glyco_hydro_3_C"/>
</dbReference>
<dbReference type="Pfam" id="PF00933">
    <property type="entry name" value="Glyco_hydro_3"/>
    <property type="match status" value="1"/>
</dbReference>
<evidence type="ECO:0000256" key="4">
    <source>
        <dbReference type="ARBA" id="ARBA00022729"/>
    </source>
</evidence>
<evidence type="ECO:0000259" key="8">
    <source>
        <dbReference type="PROSITE" id="PS50022"/>
    </source>
</evidence>
<dbReference type="InterPro" id="IPR008979">
    <property type="entry name" value="Galactose-bd-like_sf"/>
</dbReference>
<reference evidence="9" key="2">
    <citation type="submission" date="2020-09" db="EMBL/GenBank/DDBJ databases">
        <authorList>
            <person name="Sun Q."/>
            <person name="Zhou Y."/>
        </authorList>
    </citation>
    <scope>NUCLEOTIDE SEQUENCE</scope>
    <source>
        <strain evidence="9">CGMCC 4.7679</strain>
    </source>
</reference>
<evidence type="ECO:0000256" key="2">
    <source>
        <dbReference type="ARBA" id="ARBA00005336"/>
    </source>
</evidence>
<keyword evidence="10" id="KW-1185">Reference proteome</keyword>
<dbReference type="InterPro" id="IPR001764">
    <property type="entry name" value="Glyco_hydro_3_N"/>
</dbReference>
<feature type="domain" description="F5/8 type C" evidence="8">
    <location>
        <begin position="26"/>
        <end position="164"/>
    </location>
</feature>
<dbReference type="InterPro" id="IPR017853">
    <property type="entry name" value="GH"/>
</dbReference>
<dbReference type="RefSeq" id="WP_145936455.1">
    <property type="nucleotide sequence ID" value="NZ_BNAV01000008.1"/>
</dbReference>
<name>A0A8H9MFF9_9PSEU</name>
<evidence type="ECO:0000256" key="7">
    <source>
        <dbReference type="SAM" id="MobiDB-lite"/>
    </source>
</evidence>
<feature type="domain" description="F5/8 type C" evidence="8">
    <location>
        <begin position="167"/>
        <end position="301"/>
    </location>
</feature>
<dbReference type="PANTHER" id="PTHR30620">
    <property type="entry name" value="PERIPLASMIC BETA-GLUCOSIDASE-RELATED"/>
    <property type="match status" value="1"/>
</dbReference>
<sequence>MTAHWFHLVRVRRALVALLAAIGLGAYALVVAEPAAAATLLSQGKTATASSAQAGNAAAAAVDGDTGTRWESAWADPQWIQVDLGAPASIGQVVLQWETASAKSYQLQVSTDAATWTTVYSTTTGAGGTESLTVNGTGRYVRLTGTARNTGYGYSLWEFQVYGTTGSGSASCGTTDAALNRPATASSAENAGTPASAAFDGDTGTRWSSAASDPQWLQVDLGAVQTLCRASLMWEAAYATAFQLQVSTDGATWTPVYSTTTGTGGTQTLDVSGTGRYVRMYGTARATGYGYSLWSLQVYTTSAGGCSAPVISSFAPVQASSFVAGNAPAAALDGRTTTRWESQASDPQWIATDLGGTATVNCVVLNWESAYASAYTIDVSPDGRTWTTVFSTTSGKGGVETLSLSGSGRFIRMNGTTRATGYGYSLWEFEVHGTVDTSAAAPTILSAPTKPPATTGQFALTSPAGGAMVTDTRRPAMTWAAVPGTAHYQVWLNISRTDYDFTASGNLLDFYTKVAEPTGTAYTPTWDLPDRWTYRWFVVSVDAAGATKTSDIATFSLYHPAVTAAGDGVPVVNGMRDLNKDGAIEPYEDWHQPVATRVNDLLSRMTPQEKAYQMFYNNQTYPQSGWIFGPAQPQDLNGWLVASAGTRLGIPPVAAGDTIMGYETTYPAQSALAAGQDYALDYQLGDLQRREEVAAGARGVLGPLAEVGTKVLYPRIQEGNGENAQVAAAQVRALVAGLQGGPELNPSSVLATVKHWPGEGVGGEAGITFDATTIKYTMIPWTAALEANAGSIMTGYAGSSYLDPSGAGAGNSAPIIDYLRQTMGYPGLITTDWLPSGAWVSAANAGADVMGGADPGAADFSLDSFIASVPSSRIDDSVRQILTVKFKLGVFETPYGDPANAPYRFHQPASAALVQQAAQESMTLLKNDGVLPVKLNAGDNIVVTGARAADGASCCLWTSYFHSQYGSLDFLDAIRARAATAGVNVYQDSSPTPPKLAVVAVGEASYTHATNWVKEQPSLPADQVALIQNYRNQGIPVVVLLVLPRPYVITDWNGLADALVVTYRGGEGMGPAAAGLLFGDYAPRGRLPWQLPRSLDQVLVPGGTDVPADAVEHWDLPYDLGATDAERADIRARIAAGQPVPTTYGNPLYPYGAGLQGWH</sequence>
<dbReference type="Pfam" id="PF01915">
    <property type="entry name" value="Glyco_hydro_3_C"/>
    <property type="match status" value="1"/>
</dbReference>
<dbReference type="Pfam" id="PF22633">
    <property type="entry name" value="F5_F8_type_C_2"/>
    <property type="match status" value="1"/>
</dbReference>
<reference evidence="9" key="1">
    <citation type="journal article" date="2014" name="Int. J. Syst. Evol. Microbiol.">
        <title>Complete genome sequence of Corynebacterium casei LMG S-19264T (=DSM 44701T), isolated from a smear-ripened cheese.</title>
        <authorList>
            <consortium name="US DOE Joint Genome Institute (JGI-PGF)"/>
            <person name="Walter F."/>
            <person name="Albersmeier A."/>
            <person name="Kalinowski J."/>
            <person name="Ruckert C."/>
        </authorList>
    </citation>
    <scope>NUCLEOTIDE SEQUENCE</scope>
    <source>
        <strain evidence="9">CGMCC 4.7679</strain>
    </source>
</reference>
<evidence type="ECO:0000256" key="6">
    <source>
        <dbReference type="ARBA" id="ARBA00023295"/>
    </source>
</evidence>
<evidence type="ECO:0000256" key="1">
    <source>
        <dbReference type="ARBA" id="ARBA00000448"/>
    </source>
</evidence>
<proteinExistence type="inferred from homology"/>
<keyword evidence="5" id="KW-0378">Hydrolase</keyword>
<gene>
    <name evidence="9" type="ORF">GCM10017566_51380</name>
</gene>
<dbReference type="InterPro" id="IPR000421">
    <property type="entry name" value="FA58C"/>
</dbReference>
<dbReference type="Gene3D" id="2.60.120.260">
    <property type="entry name" value="Galactose-binding domain-like"/>
    <property type="match status" value="3"/>
</dbReference>
<dbReference type="EC" id="3.2.1.21" evidence="3"/>
<dbReference type="Proteomes" id="UP000658656">
    <property type="component" value="Unassembled WGS sequence"/>
</dbReference>
<keyword evidence="4" id="KW-0732">Signal</keyword>
<evidence type="ECO:0000313" key="10">
    <source>
        <dbReference type="Proteomes" id="UP000658656"/>
    </source>
</evidence>
<comment type="catalytic activity">
    <reaction evidence="1">
        <text>Hydrolysis of terminal, non-reducing beta-D-glucosyl residues with release of beta-D-glucose.</text>
        <dbReference type="EC" id="3.2.1.21"/>
    </reaction>
</comment>
<evidence type="ECO:0000256" key="5">
    <source>
        <dbReference type="ARBA" id="ARBA00022801"/>
    </source>
</evidence>
<accession>A0A8H9MFF9</accession>
<dbReference type="InterPro" id="IPR051915">
    <property type="entry name" value="Cellulose_Degrad_GH3"/>
</dbReference>
<dbReference type="AlphaFoldDB" id="A0A8H9MFF9"/>
<dbReference type="PANTHER" id="PTHR30620:SF16">
    <property type="entry name" value="LYSOSOMAL BETA GLUCOSIDASE"/>
    <property type="match status" value="1"/>
</dbReference>
<dbReference type="SUPFAM" id="SSF51445">
    <property type="entry name" value="(Trans)glycosidases"/>
    <property type="match status" value="1"/>
</dbReference>
<comment type="caution">
    <text evidence="9">The sequence shown here is derived from an EMBL/GenBank/DDBJ whole genome shotgun (WGS) entry which is preliminary data.</text>
</comment>
<dbReference type="SUPFAM" id="SSF49785">
    <property type="entry name" value="Galactose-binding domain-like"/>
    <property type="match status" value="3"/>
</dbReference>